<organism evidence="4 5">
    <name type="scientific">Chaetoceros tenuissimus</name>
    <dbReference type="NCBI Taxonomy" id="426638"/>
    <lineage>
        <taxon>Eukaryota</taxon>
        <taxon>Sar</taxon>
        <taxon>Stramenopiles</taxon>
        <taxon>Ochrophyta</taxon>
        <taxon>Bacillariophyta</taxon>
        <taxon>Coscinodiscophyceae</taxon>
        <taxon>Chaetocerotophycidae</taxon>
        <taxon>Chaetocerotales</taxon>
        <taxon>Chaetocerotaceae</taxon>
        <taxon>Chaetoceros</taxon>
    </lineage>
</organism>
<keyword evidence="3" id="KW-1133">Transmembrane helix</keyword>
<evidence type="ECO:0000256" key="2">
    <source>
        <dbReference type="ARBA" id="ARBA00022737"/>
    </source>
</evidence>
<sequence length="486" mass="53790">MFSNDAEVNTELAKKINSFSIDFRRRAIKVIVCALLAIGAISITLGSLQTKDFATSTATTSYPTVTPSYVPSSSNDAILTDFLITSNISNEFIIPHTPQYKAKRWMTRDDPLLLSPTGDNNDKILQRYALASLYFSLSQEGPSDIDWIEKDECDSIHIACNDDGYVRTVMIDGGVGGGVIPNEIGLLKHLENLSLVNNLLLSSTIPHAIRDNTELRQINLFNNSLSGSITDSIHSLPRLSYINLGSNRFTGELEGGFGNEMEKIILDKNDFSGPVLESFFDLPNLSLLSLSHNRFNSLLMSSTMEGFDSVLEYIYLDDNELNGTLPLGLNLMNGLKSLSLSNNSFTGKILPSMKNLVNLIYLNIANNSFEGYLNTAIRDMKNLKYLIASDNKLSGPLDNLGTFPDLEVLSISRNDFHRNSSYDFLASLSSTKISHLSFFESGLNGTMEALCLENLEEAFIDNSVKQTKDTCNLLANREKTIVFIEE</sequence>
<reference evidence="4 5" key="1">
    <citation type="journal article" date="2021" name="Sci. Rep.">
        <title>The genome of the diatom Chaetoceros tenuissimus carries an ancient integrated fragment of an extant virus.</title>
        <authorList>
            <person name="Hongo Y."/>
            <person name="Kimura K."/>
            <person name="Takaki Y."/>
            <person name="Yoshida Y."/>
            <person name="Baba S."/>
            <person name="Kobayashi G."/>
            <person name="Nagasaki K."/>
            <person name="Hano T."/>
            <person name="Tomaru Y."/>
        </authorList>
    </citation>
    <scope>NUCLEOTIDE SEQUENCE [LARGE SCALE GENOMIC DNA]</scope>
    <source>
        <strain evidence="4 5">NIES-3715</strain>
    </source>
</reference>
<dbReference type="Gene3D" id="3.80.10.10">
    <property type="entry name" value="Ribonuclease Inhibitor"/>
    <property type="match status" value="2"/>
</dbReference>
<gene>
    <name evidence="4" type="ORF">CTEN210_02129</name>
</gene>
<proteinExistence type="predicted"/>
<keyword evidence="1" id="KW-0433">Leucine-rich repeat</keyword>
<evidence type="ECO:0008006" key="6">
    <source>
        <dbReference type="Google" id="ProtNLM"/>
    </source>
</evidence>
<dbReference type="GO" id="GO:0033612">
    <property type="term" value="F:receptor serine/threonine kinase binding"/>
    <property type="evidence" value="ECO:0007669"/>
    <property type="project" value="TreeGrafter"/>
</dbReference>
<dbReference type="SUPFAM" id="SSF52058">
    <property type="entry name" value="L domain-like"/>
    <property type="match status" value="1"/>
</dbReference>
<keyword evidence="2" id="KW-0677">Repeat</keyword>
<dbReference type="Pfam" id="PF00560">
    <property type="entry name" value="LRR_1"/>
    <property type="match status" value="2"/>
</dbReference>
<protein>
    <recommendedName>
        <fullName evidence="6">Leucine-rich repeat-containing N-terminal plant-type domain-containing protein</fullName>
    </recommendedName>
</protein>
<evidence type="ECO:0000313" key="4">
    <source>
        <dbReference type="EMBL" id="GFH45656.1"/>
    </source>
</evidence>
<keyword evidence="5" id="KW-1185">Reference proteome</keyword>
<evidence type="ECO:0000256" key="3">
    <source>
        <dbReference type="SAM" id="Phobius"/>
    </source>
</evidence>
<accession>A0AAD3CH01</accession>
<dbReference type="AlphaFoldDB" id="A0AAD3CH01"/>
<dbReference type="PANTHER" id="PTHR48056">
    <property type="entry name" value="LRR RECEPTOR-LIKE SERINE/THREONINE-PROTEIN KINASE-RELATED"/>
    <property type="match status" value="1"/>
</dbReference>
<keyword evidence="3" id="KW-0472">Membrane</keyword>
<dbReference type="InterPro" id="IPR032675">
    <property type="entry name" value="LRR_dom_sf"/>
</dbReference>
<keyword evidence="3" id="KW-0812">Transmembrane</keyword>
<name>A0AAD3CH01_9STRA</name>
<feature type="transmembrane region" description="Helical" evidence="3">
    <location>
        <begin position="27"/>
        <end position="48"/>
    </location>
</feature>
<evidence type="ECO:0000313" key="5">
    <source>
        <dbReference type="Proteomes" id="UP001054902"/>
    </source>
</evidence>
<dbReference type="PANTHER" id="PTHR48056:SF34">
    <property type="entry name" value="LRR RECEPTOR-LIKE SERINE_THREONINE-PROTEIN KINASE ERL1"/>
    <property type="match status" value="1"/>
</dbReference>
<dbReference type="InterPro" id="IPR050647">
    <property type="entry name" value="Plant_LRR-RLKs"/>
</dbReference>
<dbReference type="Proteomes" id="UP001054902">
    <property type="component" value="Unassembled WGS sequence"/>
</dbReference>
<dbReference type="EMBL" id="BLLK01000022">
    <property type="protein sequence ID" value="GFH45656.1"/>
    <property type="molecule type" value="Genomic_DNA"/>
</dbReference>
<comment type="caution">
    <text evidence="4">The sequence shown here is derived from an EMBL/GenBank/DDBJ whole genome shotgun (WGS) entry which is preliminary data.</text>
</comment>
<evidence type="ECO:0000256" key="1">
    <source>
        <dbReference type="ARBA" id="ARBA00022614"/>
    </source>
</evidence>
<dbReference type="InterPro" id="IPR001611">
    <property type="entry name" value="Leu-rich_rpt"/>
</dbReference>